<evidence type="ECO:0000313" key="1">
    <source>
        <dbReference type="EMBL" id="MCV2884701.1"/>
    </source>
</evidence>
<dbReference type="RefSeq" id="WP_263711977.1">
    <property type="nucleotide sequence ID" value="NZ_JAOWKX010000003.1"/>
</dbReference>
<sequence length="144" mass="16669">MKYRFYNKSAGYHPKVGESFYRLQSVDGNIPNKRRQHYLLNTLSFFANGISDCKRLLMLIEQVETNSQEQVLIEGEDVEIVVTKNEVQVNILVNDDWMDNPEGVFTLKEFKLIISAWMVFLQLPESSDSEVVITLPETEFESSI</sequence>
<accession>A0ABT3A8R4</accession>
<proteinExistence type="predicted"/>
<comment type="caution">
    <text evidence="1">The sequence shown here is derived from an EMBL/GenBank/DDBJ whole genome shotgun (WGS) entry which is preliminary data.</text>
</comment>
<evidence type="ECO:0000313" key="2">
    <source>
        <dbReference type="Proteomes" id="UP001652504"/>
    </source>
</evidence>
<name>A0ABT3A8R4_9ALTE</name>
<protein>
    <submittedName>
        <fullName evidence="1">Uncharacterized protein</fullName>
    </submittedName>
</protein>
<organism evidence="1 2">
    <name type="scientific">Fluctibacter corallii</name>
    <dbReference type="NCBI Taxonomy" id="2984329"/>
    <lineage>
        <taxon>Bacteria</taxon>
        <taxon>Pseudomonadati</taxon>
        <taxon>Pseudomonadota</taxon>
        <taxon>Gammaproteobacteria</taxon>
        <taxon>Alteromonadales</taxon>
        <taxon>Alteromonadaceae</taxon>
        <taxon>Fluctibacter</taxon>
    </lineage>
</organism>
<dbReference type="Proteomes" id="UP001652504">
    <property type="component" value="Unassembled WGS sequence"/>
</dbReference>
<keyword evidence="2" id="KW-1185">Reference proteome</keyword>
<gene>
    <name evidence="1" type="ORF">OE749_08330</name>
</gene>
<dbReference type="EMBL" id="JAOWKX010000003">
    <property type="protein sequence ID" value="MCV2884701.1"/>
    <property type="molecule type" value="Genomic_DNA"/>
</dbReference>
<reference evidence="1 2" key="1">
    <citation type="submission" date="2022-10" db="EMBL/GenBank/DDBJ databases">
        <title>Aestuariibacter sp. AA17 isolated from Montipora capitata coral fragment.</title>
        <authorList>
            <person name="Emsley S.A."/>
            <person name="Pfannmuller K.M."/>
            <person name="Loughran R.M."/>
            <person name="Shlafstein M."/>
            <person name="Papke E."/>
            <person name="Saw J.H."/>
            <person name="Ushijima B."/>
            <person name="Videau P."/>
        </authorList>
    </citation>
    <scope>NUCLEOTIDE SEQUENCE [LARGE SCALE GENOMIC DNA]</scope>
    <source>
        <strain evidence="1 2">AA17</strain>
    </source>
</reference>